<gene>
    <name evidence="1" type="ORF">LVIROSA_LOCUS38433</name>
</gene>
<dbReference type="AlphaFoldDB" id="A0AAU9PTP3"/>
<evidence type="ECO:0000313" key="1">
    <source>
        <dbReference type="EMBL" id="CAH1453169.1"/>
    </source>
</evidence>
<proteinExistence type="predicted"/>
<dbReference type="Proteomes" id="UP001157418">
    <property type="component" value="Unassembled WGS sequence"/>
</dbReference>
<protein>
    <submittedName>
        <fullName evidence="1">Uncharacterized protein</fullName>
    </submittedName>
</protein>
<evidence type="ECO:0000313" key="2">
    <source>
        <dbReference type="Proteomes" id="UP001157418"/>
    </source>
</evidence>
<accession>A0AAU9PTP3</accession>
<name>A0AAU9PTP3_9ASTR</name>
<dbReference type="EMBL" id="CAKMRJ010005745">
    <property type="protein sequence ID" value="CAH1453169.1"/>
    <property type="molecule type" value="Genomic_DNA"/>
</dbReference>
<comment type="caution">
    <text evidence="1">The sequence shown here is derived from an EMBL/GenBank/DDBJ whole genome shotgun (WGS) entry which is preliminary data.</text>
</comment>
<reference evidence="1 2" key="1">
    <citation type="submission" date="2022-01" db="EMBL/GenBank/DDBJ databases">
        <authorList>
            <person name="Xiong W."/>
            <person name="Schranz E."/>
        </authorList>
    </citation>
    <scope>NUCLEOTIDE SEQUENCE [LARGE SCALE GENOMIC DNA]</scope>
</reference>
<keyword evidence="2" id="KW-1185">Reference proteome</keyword>
<organism evidence="1 2">
    <name type="scientific">Lactuca virosa</name>
    <dbReference type="NCBI Taxonomy" id="75947"/>
    <lineage>
        <taxon>Eukaryota</taxon>
        <taxon>Viridiplantae</taxon>
        <taxon>Streptophyta</taxon>
        <taxon>Embryophyta</taxon>
        <taxon>Tracheophyta</taxon>
        <taxon>Spermatophyta</taxon>
        <taxon>Magnoliopsida</taxon>
        <taxon>eudicotyledons</taxon>
        <taxon>Gunneridae</taxon>
        <taxon>Pentapetalae</taxon>
        <taxon>asterids</taxon>
        <taxon>campanulids</taxon>
        <taxon>Asterales</taxon>
        <taxon>Asteraceae</taxon>
        <taxon>Cichorioideae</taxon>
        <taxon>Cichorieae</taxon>
        <taxon>Lactucinae</taxon>
        <taxon>Lactuca</taxon>
    </lineage>
</organism>
<sequence>MFRQWNSFIRIIEDRDIVPYQNYDAPSSSDFEWDLPISTDGQYFPIFPPLETFKPRIDPLTNEQEYYLTVVDFPIANHVDLLCIVKELNRRIPSKETTKATLIPIKTYLQRTTLEIVEIDFEINPLIPLAHFKEMDSNLDGIEDQDFGITNTPELGIIWPRRKIVLPFELETSALKFISKEPHESFP</sequence>